<gene>
    <name evidence="2" type="ORF">SAMN04489742_2076</name>
</gene>
<evidence type="ECO:0000313" key="3">
    <source>
        <dbReference type="Proteomes" id="UP000181917"/>
    </source>
</evidence>
<proteinExistence type="predicted"/>
<dbReference type="Proteomes" id="UP000181917">
    <property type="component" value="Unassembled WGS sequence"/>
</dbReference>
<dbReference type="OrthoDB" id="10000243at2"/>
<dbReference type="EMBL" id="FNKH01000002">
    <property type="protein sequence ID" value="SDQ67392.1"/>
    <property type="molecule type" value="Genomic_DNA"/>
</dbReference>
<dbReference type="AlphaFoldDB" id="A0A1H1CT97"/>
<protein>
    <submittedName>
        <fullName evidence="2">Uncharacterized protein</fullName>
    </submittedName>
</protein>
<organism evidence="2 3">
    <name type="scientific">Crystallibacter crystallopoietes</name>
    <dbReference type="NCBI Taxonomy" id="37928"/>
    <lineage>
        <taxon>Bacteria</taxon>
        <taxon>Bacillati</taxon>
        <taxon>Actinomycetota</taxon>
        <taxon>Actinomycetes</taxon>
        <taxon>Micrococcales</taxon>
        <taxon>Micrococcaceae</taxon>
        <taxon>Crystallibacter</taxon>
    </lineage>
</organism>
<name>A0A1H1CT97_9MICC</name>
<keyword evidence="1" id="KW-0812">Transmembrane</keyword>
<keyword evidence="3" id="KW-1185">Reference proteome</keyword>
<reference evidence="2 3" key="1">
    <citation type="submission" date="2016-10" db="EMBL/GenBank/DDBJ databases">
        <authorList>
            <person name="de Groot N.N."/>
        </authorList>
    </citation>
    <scope>NUCLEOTIDE SEQUENCE [LARGE SCALE GENOMIC DNA]</scope>
    <source>
        <strain evidence="2 3">DSM 20117</strain>
    </source>
</reference>
<dbReference type="RefSeq" id="WP_139186765.1">
    <property type="nucleotide sequence ID" value="NZ_CP018863.1"/>
</dbReference>
<evidence type="ECO:0000313" key="2">
    <source>
        <dbReference type="EMBL" id="SDQ67392.1"/>
    </source>
</evidence>
<keyword evidence="1" id="KW-0472">Membrane</keyword>
<feature type="transmembrane region" description="Helical" evidence="1">
    <location>
        <begin position="138"/>
        <end position="160"/>
    </location>
</feature>
<evidence type="ECO:0000256" key="1">
    <source>
        <dbReference type="SAM" id="Phobius"/>
    </source>
</evidence>
<sequence length="201" mass="21363">MLAVVVAVADPDRIVATDPAFLITMGEGHVTAATQVTELDSEVFVTIVQPNAFPLYDMTVTDEVDGYPLVLFVVFASNLDTPVTEPVDFQISIVITAVAVTVAMIPIPVPVTMVPVAVPVPVTMVPVAVPVPVTVPMITVAIVPIPVPIPMITVPIASMISVRFIRNGGRSALCAGWCCNSQSREESEQRTCDQSKQAPRN</sequence>
<keyword evidence="1" id="KW-1133">Transmembrane helix</keyword>
<accession>A0A1H1CT97</accession>
<dbReference type="STRING" id="37928.SAMN04489742_2076"/>
<feature type="transmembrane region" description="Helical" evidence="1">
    <location>
        <begin position="93"/>
        <end position="118"/>
    </location>
</feature>